<dbReference type="EMBL" id="JXAL01000003">
    <property type="protein sequence ID" value="KIL36931.1"/>
    <property type="molecule type" value="Genomic_DNA"/>
</dbReference>
<dbReference type="Proteomes" id="UP000054526">
    <property type="component" value="Unassembled WGS sequence"/>
</dbReference>
<evidence type="ECO:0000259" key="2">
    <source>
        <dbReference type="Pfam" id="PF03358"/>
    </source>
</evidence>
<dbReference type="PANTHER" id="PTHR30543:SF21">
    <property type="entry name" value="NAD(P)H-DEPENDENT FMN REDUCTASE LOT6"/>
    <property type="match status" value="1"/>
</dbReference>
<dbReference type="InterPro" id="IPR050712">
    <property type="entry name" value="NAD(P)H-dep_reductase"/>
</dbReference>
<gene>
    <name evidence="3" type="ORF">SD71_04230</name>
</gene>
<name>A0ABR5A784_9BACL</name>
<comment type="caution">
    <text evidence="3">The sequence shown here is derived from an EMBL/GenBank/DDBJ whole genome shotgun (WGS) entry which is preliminary data.</text>
</comment>
<dbReference type="Gene3D" id="3.40.50.360">
    <property type="match status" value="1"/>
</dbReference>
<evidence type="ECO:0000313" key="4">
    <source>
        <dbReference type="Proteomes" id="UP000054526"/>
    </source>
</evidence>
<dbReference type="Pfam" id="PF03358">
    <property type="entry name" value="FMN_red"/>
    <property type="match status" value="1"/>
</dbReference>
<keyword evidence="4" id="KW-1185">Reference proteome</keyword>
<proteinExistence type="inferred from homology"/>
<dbReference type="InterPro" id="IPR005025">
    <property type="entry name" value="FMN_Rdtase-like_dom"/>
</dbReference>
<sequence length="177" mass="19078">MKIAIIAGSNRRSSTSTRMCLFIGERLSSLGHTVELWDLYRKPLPMYDPDEESVGEAAAELGAVVAEADAVVLASPEYHGSVSGVFKNALDHLDTEHFDGKMVLSVSSAGGAVGVSTLQQMQTIVRNVHGVNCPEWISIGGDQRRFDENGEPAHAAVRARVERVLNAFVSLASKLRT</sequence>
<accession>A0ABR5A784</accession>
<protein>
    <submittedName>
        <fullName evidence="3">NADPH-dependent FMN reductase</fullName>
    </submittedName>
</protein>
<evidence type="ECO:0000313" key="3">
    <source>
        <dbReference type="EMBL" id="KIL36931.1"/>
    </source>
</evidence>
<dbReference type="SUPFAM" id="SSF52218">
    <property type="entry name" value="Flavoproteins"/>
    <property type="match status" value="1"/>
</dbReference>
<dbReference type="InterPro" id="IPR029039">
    <property type="entry name" value="Flavoprotein-like_sf"/>
</dbReference>
<dbReference type="RefSeq" id="WP_041060120.1">
    <property type="nucleotide sequence ID" value="NZ_JXAL01000003.1"/>
</dbReference>
<feature type="domain" description="NADPH-dependent FMN reductase-like" evidence="2">
    <location>
        <begin position="1"/>
        <end position="140"/>
    </location>
</feature>
<comment type="similarity">
    <text evidence="1">Belongs to the azoreductase type 2 family.</text>
</comment>
<reference evidence="3 4" key="1">
    <citation type="submission" date="2014-12" db="EMBL/GenBank/DDBJ databases">
        <title>Draft genome sequence of Cohnella kolymensis strain B-2846.</title>
        <authorList>
            <person name="Karlyshev A.V."/>
            <person name="Kudryashova E.B."/>
        </authorList>
    </citation>
    <scope>NUCLEOTIDE SEQUENCE [LARGE SCALE GENOMIC DNA]</scope>
    <source>
        <strain evidence="3 4">VKM B-2846</strain>
    </source>
</reference>
<evidence type="ECO:0000256" key="1">
    <source>
        <dbReference type="ARBA" id="ARBA00009428"/>
    </source>
</evidence>
<organism evidence="3 4">
    <name type="scientific">Cohnella kolymensis</name>
    <dbReference type="NCBI Taxonomy" id="1590652"/>
    <lineage>
        <taxon>Bacteria</taxon>
        <taxon>Bacillati</taxon>
        <taxon>Bacillota</taxon>
        <taxon>Bacilli</taxon>
        <taxon>Bacillales</taxon>
        <taxon>Paenibacillaceae</taxon>
        <taxon>Cohnella</taxon>
    </lineage>
</organism>
<dbReference type="PANTHER" id="PTHR30543">
    <property type="entry name" value="CHROMATE REDUCTASE"/>
    <property type="match status" value="1"/>
</dbReference>